<comment type="caution">
    <text evidence="2">The sequence shown here is derived from an EMBL/GenBank/DDBJ whole genome shotgun (WGS) entry which is preliminary data.</text>
</comment>
<dbReference type="OrthoDB" id="5428321at2759"/>
<reference evidence="2" key="1">
    <citation type="submission" date="2022-11" db="EMBL/GenBank/DDBJ databases">
        <authorList>
            <person name="Petersen C."/>
        </authorList>
    </citation>
    <scope>NUCLEOTIDE SEQUENCE</scope>
    <source>
        <strain evidence="2">IBT 29864</strain>
    </source>
</reference>
<keyword evidence="1" id="KW-0175">Coiled coil</keyword>
<dbReference type="RefSeq" id="XP_056554396.1">
    <property type="nucleotide sequence ID" value="XM_056698983.1"/>
</dbReference>
<evidence type="ECO:0000256" key="1">
    <source>
        <dbReference type="SAM" id="Coils"/>
    </source>
</evidence>
<dbReference type="SUPFAM" id="SSF57997">
    <property type="entry name" value="Tropomyosin"/>
    <property type="match status" value="1"/>
</dbReference>
<protein>
    <submittedName>
        <fullName evidence="2">Uncharacterized protein</fullName>
    </submittedName>
</protein>
<accession>A0A9W9S1H6</accession>
<proteinExistence type="predicted"/>
<dbReference type="AlphaFoldDB" id="A0A9W9S1H6"/>
<organism evidence="2 3">
    <name type="scientific">Penicillium cataractarum</name>
    <dbReference type="NCBI Taxonomy" id="2100454"/>
    <lineage>
        <taxon>Eukaryota</taxon>
        <taxon>Fungi</taxon>
        <taxon>Dikarya</taxon>
        <taxon>Ascomycota</taxon>
        <taxon>Pezizomycotina</taxon>
        <taxon>Eurotiomycetes</taxon>
        <taxon>Eurotiomycetidae</taxon>
        <taxon>Eurotiales</taxon>
        <taxon>Aspergillaceae</taxon>
        <taxon>Penicillium</taxon>
    </lineage>
</organism>
<evidence type="ECO:0000313" key="3">
    <source>
        <dbReference type="Proteomes" id="UP001147782"/>
    </source>
</evidence>
<sequence>MTFTSNERRAQRRQQCREALANHIYQRLGLVVPPGRVRLQPSAEDGYAWSSSKAKEYLLKTNLGRGTVGLYQDIMDELGQSLEAVTPKTLHANKVGEDAPSTRESPEIDSESFTATIQRLEQQNKELIGKIGELQRSEQERRAKLRHLEEELERHKSYLEKSEAELLRARGGITEALVVLQKWQSGGETV</sequence>
<name>A0A9W9S1H6_9EURO</name>
<keyword evidence="3" id="KW-1185">Reference proteome</keyword>
<dbReference type="GeneID" id="81438162"/>
<feature type="coiled-coil region" evidence="1">
    <location>
        <begin position="110"/>
        <end position="165"/>
    </location>
</feature>
<evidence type="ECO:0000313" key="2">
    <source>
        <dbReference type="EMBL" id="KAJ5369962.1"/>
    </source>
</evidence>
<dbReference type="Proteomes" id="UP001147782">
    <property type="component" value="Unassembled WGS sequence"/>
</dbReference>
<dbReference type="EMBL" id="JAPZBS010000005">
    <property type="protein sequence ID" value="KAJ5369962.1"/>
    <property type="molecule type" value="Genomic_DNA"/>
</dbReference>
<reference evidence="2" key="2">
    <citation type="journal article" date="2023" name="IMA Fungus">
        <title>Comparative genomic study of the Penicillium genus elucidates a diverse pangenome and 15 lateral gene transfer events.</title>
        <authorList>
            <person name="Petersen C."/>
            <person name="Sorensen T."/>
            <person name="Nielsen M.R."/>
            <person name="Sondergaard T.E."/>
            <person name="Sorensen J.L."/>
            <person name="Fitzpatrick D.A."/>
            <person name="Frisvad J.C."/>
            <person name="Nielsen K.L."/>
        </authorList>
    </citation>
    <scope>NUCLEOTIDE SEQUENCE</scope>
    <source>
        <strain evidence="2">IBT 29864</strain>
    </source>
</reference>
<gene>
    <name evidence="2" type="ORF">N7496_006054</name>
</gene>